<evidence type="ECO:0000256" key="1">
    <source>
        <dbReference type="SAM" id="Phobius"/>
    </source>
</evidence>
<dbReference type="Proteomes" id="UP000321379">
    <property type="component" value="Unassembled WGS sequence"/>
</dbReference>
<dbReference type="RefSeq" id="WP_147785045.1">
    <property type="nucleotide sequence ID" value="NZ_VRMG01000015.1"/>
</dbReference>
<reference evidence="3 4" key="1">
    <citation type="submission" date="2019-08" db="EMBL/GenBank/DDBJ databases">
        <title>Bacterial whole genome sequence for Glaciihabitans sp. CHu50b-6-2.</title>
        <authorList>
            <person name="Jin L."/>
        </authorList>
    </citation>
    <scope>NUCLEOTIDE SEQUENCE [LARGE SCALE GENOMIC DNA]</scope>
    <source>
        <strain evidence="3 4">CHu50b-6-2</strain>
    </source>
</reference>
<comment type="caution">
    <text evidence="3">The sequence shown here is derived from an EMBL/GenBank/DDBJ whole genome shotgun (WGS) entry which is preliminary data.</text>
</comment>
<dbReference type="EMBL" id="VRMG01000015">
    <property type="protein sequence ID" value="TXN28331.1"/>
    <property type="molecule type" value="Genomic_DNA"/>
</dbReference>
<dbReference type="AlphaFoldDB" id="A0A5C8UJB8"/>
<evidence type="ECO:0000313" key="3">
    <source>
        <dbReference type="EMBL" id="TXN28331.1"/>
    </source>
</evidence>
<protein>
    <submittedName>
        <fullName evidence="3">SHOCT domain-containing protein</fullName>
    </submittedName>
</protein>
<keyword evidence="1" id="KW-0812">Transmembrane</keyword>
<feature type="domain" description="SHOCT" evidence="2">
    <location>
        <begin position="53"/>
        <end position="76"/>
    </location>
</feature>
<evidence type="ECO:0000259" key="2">
    <source>
        <dbReference type="Pfam" id="PF09851"/>
    </source>
</evidence>
<dbReference type="InterPro" id="IPR036259">
    <property type="entry name" value="MFS_trans_sf"/>
</dbReference>
<feature type="transmembrane region" description="Helical" evidence="1">
    <location>
        <begin position="12"/>
        <end position="34"/>
    </location>
</feature>
<accession>A0A5C8UJB8</accession>
<organism evidence="3 4">
    <name type="scientific">Lacisediminihabitans profunda</name>
    <dbReference type="NCBI Taxonomy" id="2594790"/>
    <lineage>
        <taxon>Bacteria</taxon>
        <taxon>Bacillati</taxon>
        <taxon>Actinomycetota</taxon>
        <taxon>Actinomycetes</taxon>
        <taxon>Micrococcales</taxon>
        <taxon>Microbacteriaceae</taxon>
        <taxon>Lacisediminihabitans</taxon>
    </lineage>
</organism>
<evidence type="ECO:0000313" key="4">
    <source>
        <dbReference type="Proteomes" id="UP000321379"/>
    </source>
</evidence>
<gene>
    <name evidence="3" type="ORF">FVP33_17830</name>
</gene>
<dbReference type="Pfam" id="PF09851">
    <property type="entry name" value="SHOCT"/>
    <property type="match status" value="1"/>
</dbReference>
<dbReference type="InterPro" id="IPR018649">
    <property type="entry name" value="SHOCT"/>
</dbReference>
<dbReference type="SUPFAM" id="SSF103473">
    <property type="entry name" value="MFS general substrate transporter"/>
    <property type="match status" value="1"/>
</dbReference>
<sequence length="80" mass="8681">MMWGYGMSGWAWGFGVLVVIGVVILVIVLVRMLATPRPTPPPTLPGAAPSPKQILDERYARGELTTEEYRERLAALGLGS</sequence>
<keyword evidence="1" id="KW-1133">Transmembrane helix</keyword>
<proteinExistence type="predicted"/>
<name>A0A5C8UJB8_9MICO</name>
<keyword evidence="1" id="KW-0472">Membrane</keyword>
<keyword evidence="4" id="KW-1185">Reference proteome</keyword>